<dbReference type="InterPro" id="IPR036388">
    <property type="entry name" value="WH-like_DNA-bd_sf"/>
</dbReference>
<keyword evidence="2" id="KW-0489">Methyltransferase</keyword>
<evidence type="ECO:0000313" key="8">
    <source>
        <dbReference type="EMBL" id="OGY21877.1"/>
    </source>
</evidence>
<accession>A0A1G1W3A6</accession>
<evidence type="ECO:0000313" key="9">
    <source>
        <dbReference type="Proteomes" id="UP000176299"/>
    </source>
</evidence>
<dbReference type="GO" id="GO:0003908">
    <property type="term" value="F:methylated-DNA-[protein]-cysteine S-methyltransferase activity"/>
    <property type="evidence" value="ECO:0007669"/>
    <property type="project" value="UniProtKB-EC"/>
</dbReference>
<gene>
    <name evidence="8" type="ORF">A2113_00945</name>
</gene>
<keyword evidence="3" id="KW-0808">Transferase</keyword>
<evidence type="ECO:0000256" key="5">
    <source>
        <dbReference type="ARBA" id="ARBA00023204"/>
    </source>
</evidence>
<comment type="catalytic activity">
    <reaction evidence="6">
        <text>a 6-O-methyl-2'-deoxyguanosine in DNA + L-cysteinyl-[protein] = S-methyl-L-cysteinyl-[protein] + a 2'-deoxyguanosine in DNA</text>
        <dbReference type="Rhea" id="RHEA:24000"/>
        <dbReference type="Rhea" id="RHEA-COMP:10131"/>
        <dbReference type="Rhea" id="RHEA-COMP:10132"/>
        <dbReference type="Rhea" id="RHEA-COMP:11367"/>
        <dbReference type="Rhea" id="RHEA-COMP:11368"/>
        <dbReference type="ChEBI" id="CHEBI:29950"/>
        <dbReference type="ChEBI" id="CHEBI:82612"/>
        <dbReference type="ChEBI" id="CHEBI:85445"/>
        <dbReference type="ChEBI" id="CHEBI:85448"/>
        <dbReference type="EC" id="2.1.1.63"/>
    </reaction>
</comment>
<dbReference type="CDD" id="cd06445">
    <property type="entry name" value="ATase"/>
    <property type="match status" value="1"/>
</dbReference>
<evidence type="ECO:0000256" key="6">
    <source>
        <dbReference type="ARBA" id="ARBA00049348"/>
    </source>
</evidence>
<proteinExistence type="predicted"/>
<reference evidence="8 9" key="1">
    <citation type="journal article" date="2016" name="Nat. Commun.">
        <title>Thousands of microbial genomes shed light on interconnected biogeochemical processes in an aquifer system.</title>
        <authorList>
            <person name="Anantharaman K."/>
            <person name="Brown C.T."/>
            <person name="Hug L.A."/>
            <person name="Sharon I."/>
            <person name="Castelle C.J."/>
            <person name="Probst A.J."/>
            <person name="Thomas B.C."/>
            <person name="Singh A."/>
            <person name="Wilkins M.J."/>
            <person name="Karaoz U."/>
            <person name="Brodie E.L."/>
            <person name="Williams K.H."/>
            <person name="Hubbard S.S."/>
            <person name="Banfield J.F."/>
        </authorList>
    </citation>
    <scope>NUCLEOTIDE SEQUENCE [LARGE SCALE GENOMIC DNA]</scope>
</reference>
<dbReference type="PANTHER" id="PTHR42942:SF1">
    <property type="entry name" value="ALKYLTRANSFERASE-LIKE PROTEIN 1"/>
    <property type="match status" value="1"/>
</dbReference>
<keyword evidence="4" id="KW-0227">DNA damage</keyword>
<evidence type="ECO:0000256" key="4">
    <source>
        <dbReference type="ARBA" id="ARBA00022763"/>
    </source>
</evidence>
<dbReference type="InterPro" id="IPR052520">
    <property type="entry name" value="ATL_DNA_repair"/>
</dbReference>
<comment type="catalytic activity">
    <reaction evidence="1">
        <text>a 4-O-methyl-thymidine in DNA + L-cysteinyl-[protein] = a thymidine in DNA + S-methyl-L-cysteinyl-[protein]</text>
        <dbReference type="Rhea" id="RHEA:53428"/>
        <dbReference type="Rhea" id="RHEA-COMP:10131"/>
        <dbReference type="Rhea" id="RHEA-COMP:10132"/>
        <dbReference type="Rhea" id="RHEA-COMP:13555"/>
        <dbReference type="Rhea" id="RHEA-COMP:13556"/>
        <dbReference type="ChEBI" id="CHEBI:29950"/>
        <dbReference type="ChEBI" id="CHEBI:82612"/>
        <dbReference type="ChEBI" id="CHEBI:137386"/>
        <dbReference type="ChEBI" id="CHEBI:137387"/>
        <dbReference type="EC" id="2.1.1.63"/>
    </reaction>
</comment>
<dbReference type="Pfam" id="PF01035">
    <property type="entry name" value="DNA_binding_1"/>
    <property type="match status" value="1"/>
</dbReference>
<sequence length="124" mass="13870">MNNRELVYKIVSLIPKGKVLTYAALAKLAGVKSPRLVGKILHQNKDPKNIPCHRVVNSRGEAATNYAFGGAGDQLKKLRAERIETIKSRVNLTKHLWQPINCLSSYFKLLRNYSEPGLLSGKEN</sequence>
<dbReference type="Proteomes" id="UP000176299">
    <property type="component" value="Unassembled WGS sequence"/>
</dbReference>
<keyword evidence="5" id="KW-0234">DNA repair</keyword>
<comment type="caution">
    <text evidence="8">The sequence shown here is derived from an EMBL/GenBank/DDBJ whole genome shotgun (WGS) entry which is preliminary data.</text>
</comment>
<dbReference type="AlphaFoldDB" id="A0A1G1W3A6"/>
<dbReference type="GO" id="GO:0006281">
    <property type="term" value="P:DNA repair"/>
    <property type="evidence" value="ECO:0007669"/>
    <property type="project" value="UniProtKB-KW"/>
</dbReference>
<protein>
    <recommendedName>
        <fullName evidence="7">Methylated-DNA-[protein]-cysteine S-methyltransferase DNA binding domain-containing protein</fullName>
    </recommendedName>
</protein>
<dbReference type="SUPFAM" id="SSF46767">
    <property type="entry name" value="Methylated DNA-protein cysteine methyltransferase, C-terminal domain"/>
    <property type="match status" value="1"/>
</dbReference>
<dbReference type="EMBL" id="MHCN01000010">
    <property type="protein sequence ID" value="OGY21877.1"/>
    <property type="molecule type" value="Genomic_DNA"/>
</dbReference>
<dbReference type="PANTHER" id="PTHR42942">
    <property type="entry name" value="6-O-METHYLGUANINE DNA METHYLTRANSFERASE"/>
    <property type="match status" value="1"/>
</dbReference>
<feature type="domain" description="Methylated-DNA-[protein]-cysteine S-methyltransferase DNA binding" evidence="7">
    <location>
        <begin position="4"/>
        <end position="82"/>
    </location>
</feature>
<evidence type="ECO:0000256" key="1">
    <source>
        <dbReference type="ARBA" id="ARBA00001286"/>
    </source>
</evidence>
<dbReference type="STRING" id="1802591.A2113_00945"/>
<evidence type="ECO:0000256" key="2">
    <source>
        <dbReference type="ARBA" id="ARBA00022603"/>
    </source>
</evidence>
<dbReference type="NCBIfam" id="TIGR00589">
    <property type="entry name" value="ogt"/>
    <property type="match status" value="1"/>
</dbReference>
<dbReference type="InterPro" id="IPR036217">
    <property type="entry name" value="MethylDNA_cys_MeTrfase_DNAb"/>
</dbReference>
<organism evidence="8 9">
    <name type="scientific">Candidatus Woykebacteria bacterium GWA1_44_8</name>
    <dbReference type="NCBI Taxonomy" id="1802591"/>
    <lineage>
        <taxon>Bacteria</taxon>
        <taxon>Candidatus Woykeibacteriota</taxon>
    </lineage>
</organism>
<evidence type="ECO:0000256" key="3">
    <source>
        <dbReference type="ARBA" id="ARBA00022679"/>
    </source>
</evidence>
<dbReference type="InterPro" id="IPR001497">
    <property type="entry name" value="MethylDNA_cys_MeTrfase_AS"/>
</dbReference>
<dbReference type="Gene3D" id="1.10.10.10">
    <property type="entry name" value="Winged helix-like DNA-binding domain superfamily/Winged helix DNA-binding domain"/>
    <property type="match status" value="1"/>
</dbReference>
<name>A0A1G1W3A6_9BACT</name>
<dbReference type="GO" id="GO:0032259">
    <property type="term" value="P:methylation"/>
    <property type="evidence" value="ECO:0007669"/>
    <property type="project" value="UniProtKB-KW"/>
</dbReference>
<evidence type="ECO:0000259" key="7">
    <source>
        <dbReference type="Pfam" id="PF01035"/>
    </source>
</evidence>
<dbReference type="PROSITE" id="PS00374">
    <property type="entry name" value="MGMT"/>
    <property type="match status" value="1"/>
</dbReference>
<dbReference type="InterPro" id="IPR014048">
    <property type="entry name" value="MethylDNA_cys_MeTrfase_DNA-bd"/>
</dbReference>